<keyword evidence="1" id="KW-0863">Zinc-finger</keyword>
<organism evidence="4 5">
    <name type="scientific">Aromia moschata</name>
    <dbReference type="NCBI Taxonomy" id="1265417"/>
    <lineage>
        <taxon>Eukaryota</taxon>
        <taxon>Metazoa</taxon>
        <taxon>Ecdysozoa</taxon>
        <taxon>Arthropoda</taxon>
        <taxon>Hexapoda</taxon>
        <taxon>Insecta</taxon>
        <taxon>Pterygota</taxon>
        <taxon>Neoptera</taxon>
        <taxon>Endopterygota</taxon>
        <taxon>Coleoptera</taxon>
        <taxon>Polyphaga</taxon>
        <taxon>Cucujiformia</taxon>
        <taxon>Chrysomeloidea</taxon>
        <taxon>Cerambycidae</taxon>
        <taxon>Cerambycinae</taxon>
        <taxon>Callichromatini</taxon>
        <taxon>Aromia</taxon>
    </lineage>
</organism>
<proteinExistence type="predicted"/>
<evidence type="ECO:0000313" key="4">
    <source>
        <dbReference type="EMBL" id="KAJ8956519.1"/>
    </source>
</evidence>
<dbReference type="SUPFAM" id="SSF57716">
    <property type="entry name" value="Glucocorticoid receptor-like (DNA-binding domain)"/>
    <property type="match status" value="1"/>
</dbReference>
<comment type="caution">
    <text evidence="4">The sequence shown here is derived from an EMBL/GenBank/DDBJ whole genome shotgun (WGS) entry which is preliminary data.</text>
</comment>
<dbReference type="GO" id="GO:0005634">
    <property type="term" value="C:nucleus"/>
    <property type="evidence" value="ECO:0007669"/>
    <property type="project" value="InterPro"/>
</dbReference>
<evidence type="ECO:0000256" key="2">
    <source>
        <dbReference type="SAM" id="Coils"/>
    </source>
</evidence>
<dbReference type="PROSITE" id="PS51915">
    <property type="entry name" value="ZAD"/>
    <property type="match status" value="1"/>
</dbReference>
<sequence length="170" mass="20255">MSKKKSSTDLSYEDFAEICRVCLSYGELQPFNINLLDIYRYLIKVEDEMNYIFPQNICKICTKQLEDISTFIDNCKNTEETLKVIYLDRNFKKYLSDNSDTDYDIEDNFDTFESNVETENKVLYDKKNRAVKEELQSDYDKKTKTKKELRRELKKIRNQANPLPCNICNK</sequence>
<dbReference type="InterPro" id="IPR012934">
    <property type="entry name" value="Znf_AD"/>
</dbReference>
<feature type="domain" description="ZAD" evidence="3">
    <location>
        <begin position="17"/>
        <end position="85"/>
    </location>
</feature>
<reference evidence="4" key="1">
    <citation type="journal article" date="2023" name="Insect Mol. Biol.">
        <title>Genome sequencing provides insights into the evolution of gene families encoding plant cell wall-degrading enzymes in longhorned beetles.</title>
        <authorList>
            <person name="Shin N.R."/>
            <person name="Okamura Y."/>
            <person name="Kirsch R."/>
            <person name="Pauchet Y."/>
        </authorList>
    </citation>
    <scope>NUCLEOTIDE SEQUENCE</scope>
    <source>
        <strain evidence="4">AMC_N1</strain>
    </source>
</reference>
<protein>
    <recommendedName>
        <fullName evidence="3">ZAD domain-containing protein</fullName>
    </recommendedName>
</protein>
<keyword evidence="2" id="KW-0175">Coiled coil</keyword>
<dbReference type="SMART" id="SM00868">
    <property type="entry name" value="zf-AD"/>
    <property type="match status" value="1"/>
</dbReference>
<feature type="non-terminal residue" evidence="4">
    <location>
        <position position="170"/>
    </location>
</feature>
<evidence type="ECO:0000256" key="1">
    <source>
        <dbReference type="PROSITE-ProRule" id="PRU01263"/>
    </source>
</evidence>
<dbReference type="EMBL" id="JAPWTK010000029">
    <property type="protein sequence ID" value="KAJ8956519.1"/>
    <property type="molecule type" value="Genomic_DNA"/>
</dbReference>
<feature type="binding site" evidence="1">
    <location>
        <position position="58"/>
    </location>
    <ligand>
        <name>Zn(2+)</name>
        <dbReference type="ChEBI" id="CHEBI:29105"/>
    </ligand>
</feature>
<gene>
    <name evidence="4" type="ORF">NQ318_019238</name>
</gene>
<keyword evidence="1" id="KW-0862">Zinc</keyword>
<feature type="binding site" evidence="1">
    <location>
        <position position="61"/>
    </location>
    <ligand>
        <name>Zn(2+)</name>
        <dbReference type="ChEBI" id="CHEBI:29105"/>
    </ligand>
</feature>
<dbReference type="Proteomes" id="UP001162162">
    <property type="component" value="Unassembled WGS sequence"/>
</dbReference>
<feature type="binding site" evidence="1">
    <location>
        <position position="22"/>
    </location>
    <ligand>
        <name>Zn(2+)</name>
        <dbReference type="ChEBI" id="CHEBI:29105"/>
    </ligand>
</feature>
<dbReference type="AlphaFoldDB" id="A0AAV8YWP8"/>
<name>A0AAV8YWP8_9CUCU</name>
<feature type="coiled-coil region" evidence="2">
    <location>
        <begin position="132"/>
        <end position="159"/>
    </location>
</feature>
<dbReference type="GO" id="GO:0008270">
    <property type="term" value="F:zinc ion binding"/>
    <property type="evidence" value="ECO:0007669"/>
    <property type="project" value="UniProtKB-UniRule"/>
</dbReference>
<accession>A0AAV8YWP8</accession>
<feature type="binding site" evidence="1">
    <location>
        <position position="19"/>
    </location>
    <ligand>
        <name>Zn(2+)</name>
        <dbReference type="ChEBI" id="CHEBI:29105"/>
    </ligand>
</feature>
<evidence type="ECO:0000313" key="5">
    <source>
        <dbReference type="Proteomes" id="UP001162162"/>
    </source>
</evidence>
<keyword evidence="1" id="KW-0479">Metal-binding</keyword>
<evidence type="ECO:0000259" key="3">
    <source>
        <dbReference type="PROSITE" id="PS51915"/>
    </source>
</evidence>
<keyword evidence="5" id="KW-1185">Reference proteome</keyword>